<organism evidence="3 4">
    <name type="scientific">Hibiscus sabdariffa</name>
    <name type="common">roselle</name>
    <dbReference type="NCBI Taxonomy" id="183260"/>
    <lineage>
        <taxon>Eukaryota</taxon>
        <taxon>Viridiplantae</taxon>
        <taxon>Streptophyta</taxon>
        <taxon>Embryophyta</taxon>
        <taxon>Tracheophyta</taxon>
        <taxon>Spermatophyta</taxon>
        <taxon>Magnoliopsida</taxon>
        <taxon>eudicotyledons</taxon>
        <taxon>Gunneridae</taxon>
        <taxon>Pentapetalae</taxon>
        <taxon>rosids</taxon>
        <taxon>malvids</taxon>
        <taxon>Malvales</taxon>
        <taxon>Malvaceae</taxon>
        <taxon>Malvoideae</taxon>
        <taxon>Hibiscus</taxon>
    </lineage>
</organism>
<feature type="domain" description="MATH" evidence="2">
    <location>
        <begin position="45"/>
        <end position="177"/>
    </location>
</feature>
<evidence type="ECO:0000259" key="2">
    <source>
        <dbReference type="PROSITE" id="PS50144"/>
    </source>
</evidence>
<dbReference type="PROSITE" id="PS50144">
    <property type="entry name" value="MATH"/>
    <property type="match status" value="2"/>
</dbReference>
<dbReference type="SMART" id="SM00061">
    <property type="entry name" value="MATH"/>
    <property type="match status" value="2"/>
</dbReference>
<evidence type="ECO:0000313" key="3">
    <source>
        <dbReference type="EMBL" id="KAK8579570.1"/>
    </source>
</evidence>
<evidence type="ECO:0000256" key="1">
    <source>
        <dbReference type="SAM" id="MobiDB-lite"/>
    </source>
</evidence>
<evidence type="ECO:0000313" key="4">
    <source>
        <dbReference type="Proteomes" id="UP001472677"/>
    </source>
</evidence>
<feature type="compositionally biased region" description="Acidic residues" evidence="1">
    <location>
        <begin position="22"/>
        <end position="33"/>
    </location>
</feature>
<feature type="region of interest" description="Disordered" evidence="1">
    <location>
        <begin position="1"/>
        <end position="35"/>
    </location>
</feature>
<keyword evidence="4" id="KW-1185">Reference proteome</keyword>
<dbReference type="Gene3D" id="2.60.210.10">
    <property type="entry name" value="Apoptosis, Tumor Necrosis Factor Receptor Associated Protein 2, Chain A"/>
    <property type="match status" value="2"/>
</dbReference>
<reference evidence="3 4" key="1">
    <citation type="journal article" date="2024" name="G3 (Bethesda)">
        <title>Genome assembly of Hibiscus sabdariffa L. provides insights into metabolisms of medicinal natural products.</title>
        <authorList>
            <person name="Kim T."/>
        </authorList>
    </citation>
    <scope>NUCLEOTIDE SEQUENCE [LARGE SCALE GENOMIC DNA]</scope>
    <source>
        <strain evidence="3">TK-2024</strain>
        <tissue evidence="3">Old leaves</tissue>
    </source>
</reference>
<accession>A0ABR2FFE0</accession>
<dbReference type="InterPro" id="IPR008974">
    <property type="entry name" value="TRAF-like"/>
</dbReference>
<dbReference type="PANTHER" id="PTHR46162">
    <property type="entry name" value="TRAF-LIKE FAMILY PROTEIN"/>
    <property type="match status" value="1"/>
</dbReference>
<dbReference type="PANTHER" id="PTHR46162:SF40">
    <property type="entry name" value="TRAF-LIKE FAMILY PROTEIN"/>
    <property type="match status" value="1"/>
</dbReference>
<feature type="compositionally biased region" description="Polar residues" evidence="1">
    <location>
        <begin position="1"/>
        <end position="10"/>
    </location>
</feature>
<feature type="compositionally biased region" description="Basic and acidic residues" evidence="1">
    <location>
        <begin position="11"/>
        <end position="21"/>
    </location>
</feature>
<dbReference type="CDD" id="cd00121">
    <property type="entry name" value="MATH"/>
    <property type="match status" value="2"/>
</dbReference>
<dbReference type="SUPFAM" id="SSF49599">
    <property type="entry name" value="TRAF domain-like"/>
    <property type="match status" value="2"/>
</dbReference>
<dbReference type="InterPro" id="IPR002083">
    <property type="entry name" value="MATH/TRAF_dom"/>
</dbReference>
<name>A0ABR2FFE0_9ROSI</name>
<gene>
    <name evidence="3" type="ORF">V6N12_069891</name>
</gene>
<proteinExistence type="predicted"/>
<protein>
    <recommendedName>
        <fullName evidence="2">MATH domain-containing protein</fullName>
    </recommendedName>
</protein>
<comment type="caution">
    <text evidence="3">The sequence shown here is derived from an EMBL/GenBank/DDBJ whole genome shotgun (WGS) entry which is preliminary data.</text>
</comment>
<feature type="domain" description="MATH" evidence="2">
    <location>
        <begin position="193"/>
        <end position="329"/>
    </location>
</feature>
<dbReference type="Pfam" id="PF22486">
    <property type="entry name" value="MATH_2"/>
    <property type="match status" value="2"/>
</dbReference>
<sequence>MDSTSKANPTTKEHSHVKEDSVSDGEGEGEGEGEGLTMSVRTEAPAHYELEIQSFPFLLEILKDSGLHRYESSVFEAGGCKWRLILQLEKEKETSEDEYLCLYLENMENRQQGEIDALLNFFVSPGRHMYISIQDGKVRRFTAEKKEWGIGRISSLKELLGILQLMNENACRFGVEVFVLKSEGKGECFSTQFDHFVWKIPNFSSHLPEQIRIPDLFSPEFAIGGYKWKLRLYPKGIPKVKEEYLSIYLYLHDTANIPSGTKMHVELKLRIVDQYGACASDSAQTQKTCNAWFNREKSSWGFPYFIKLEHLKQRKGLLVDDHLIVAAEFASLNIIKDLPKIPL</sequence>
<dbReference type="Proteomes" id="UP001472677">
    <property type="component" value="Unassembled WGS sequence"/>
</dbReference>
<dbReference type="EMBL" id="JBBPBM010000006">
    <property type="protein sequence ID" value="KAK8579570.1"/>
    <property type="molecule type" value="Genomic_DNA"/>
</dbReference>